<dbReference type="Proteomes" id="UP000204584">
    <property type="component" value="Segment"/>
</dbReference>
<proteinExistence type="predicted"/>
<evidence type="ECO:0000259" key="2">
    <source>
        <dbReference type="Pfam" id="PF12937"/>
    </source>
</evidence>
<dbReference type="InterPro" id="IPR036047">
    <property type="entry name" value="F-box-like_dom_sf"/>
</dbReference>
<reference evidence="3 4" key="1">
    <citation type="journal article" date="2013" name="Science">
        <title>Pandoraviruses: amoeba viruses with genomes up to 2.5 Mb reaching that of parasitic eukaryotes.</title>
        <authorList>
            <person name="Philippe N."/>
            <person name="Legendre M."/>
            <person name="Doutre G."/>
            <person name="Coute Y."/>
            <person name="Poirot O."/>
            <person name="Lescot M."/>
            <person name="Arslan D."/>
            <person name="Seltzer V."/>
            <person name="Bertaux L."/>
            <person name="Bruley C."/>
            <person name="Garin J."/>
            <person name="Claverie J.M."/>
            <person name="Abergel C."/>
        </authorList>
    </citation>
    <scope>NUCLEOTIDE SEQUENCE [LARGE SCALE GENOMIC DNA]</scope>
</reference>
<dbReference type="KEGG" id="vg:34568244"/>
<evidence type="ECO:0000313" key="3">
    <source>
        <dbReference type="EMBL" id="ATE82189.1"/>
    </source>
</evidence>
<feature type="domain" description="F-box" evidence="2">
    <location>
        <begin position="92"/>
        <end position="137"/>
    </location>
</feature>
<gene>
    <name evidence="3" type="ORF">psal_cds_530</name>
</gene>
<dbReference type="EMBL" id="KC977571">
    <property type="protein sequence ID" value="ATE82189.1"/>
    <property type="molecule type" value="Genomic_DNA"/>
</dbReference>
<dbReference type="Gene3D" id="2.20.110.10">
    <property type="entry name" value="Histone H3 K4-specific methyltransferase SET7/9 N-terminal domain"/>
    <property type="match status" value="1"/>
</dbReference>
<dbReference type="SUPFAM" id="SSF82185">
    <property type="entry name" value="Histone H3 K4-specific methyltransferase SET7/9 N-terminal domain"/>
    <property type="match status" value="1"/>
</dbReference>
<dbReference type="SMART" id="SM00698">
    <property type="entry name" value="MORN"/>
    <property type="match status" value="4"/>
</dbReference>
<protein>
    <submittedName>
        <fullName evidence="3">F-box domain containing protein</fullName>
    </submittedName>
</protein>
<dbReference type="InterPro" id="IPR003409">
    <property type="entry name" value="MORN"/>
</dbReference>
<sequence>MAPEPNQMVGILRFVAAAMAGMRRFFLPPRPTLRARIGWSGCRRQQRFGSRLGRREPQPLLSSMSADAGAGRSFLLASASEDRAVDAADLFSLLPDELILGIVDLLGDISALVAWGITCRRHYVLSTDNLLWRRLCRGRFGATLHAWAESQGKDARWLYQAQGRHGTNTTPVGAVIVSDHVYWGDLVDGLPHGYGLAIALPTPHRQGGTAVRARPTDAHGALNGSYYEGHWRAGRVYGYGRRVYPDARIYEGMWEDCVPHGHGTMIYRDGGSHVGDWHCGQKHGRGTFTTRDGNVCAGVWNSDMLVDTGHKSCAKKAARWLKGDQRDAVRCRG</sequence>
<dbReference type="InterPro" id="IPR001810">
    <property type="entry name" value="F-box_dom"/>
</dbReference>
<dbReference type="Gene3D" id="1.20.1280.50">
    <property type="match status" value="1"/>
</dbReference>
<dbReference type="PANTHER" id="PTHR23084">
    <property type="entry name" value="PHOSPHATIDYLINOSITOL-4-PHOSPHATE 5-KINASE RELATED"/>
    <property type="match status" value="1"/>
</dbReference>
<name>A0A291ATS5_9VIRU</name>
<dbReference type="PANTHER" id="PTHR23084:SF263">
    <property type="entry name" value="MORN REPEAT-CONTAINING PROTEIN 1"/>
    <property type="match status" value="1"/>
</dbReference>
<dbReference type="GeneID" id="34568244"/>
<organism evidence="3 4">
    <name type="scientific">Pandoravirus salinus</name>
    <dbReference type="NCBI Taxonomy" id="1349410"/>
    <lineage>
        <taxon>Viruses</taxon>
        <taxon>Pandoravirus</taxon>
    </lineage>
</organism>
<keyword evidence="4" id="KW-1185">Reference proteome</keyword>
<evidence type="ECO:0000313" key="4">
    <source>
        <dbReference type="Proteomes" id="UP000204584"/>
    </source>
</evidence>
<accession>A0A291ATS5</accession>
<keyword evidence="1" id="KW-0677">Repeat</keyword>
<dbReference type="RefSeq" id="YP_009430028.1">
    <property type="nucleotide sequence ID" value="NC_022098.1"/>
</dbReference>
<evidence type="ECO:0000256" key="1">
    <source>
        <dbReference type="ARBA" id="ARBA00022737"/>
    </source>
</evidence>
<dbReference type="Pfam" id="PF12937">
    <property type="entry name" value="F-box-like"/>
    <property type="match status" value="1"/>
</dbReference>
<dbReference type="Pfam" id="PF02493">
    <property type="entry name" value="MORN"/>
    <property type="match status" value="4"/>
</dbReference>
<dbReference type="SUPFAM" id="SSF81383">
    <property type="entry name" value="F-box domain"/>
    <property type="match status" value="1"/>
</dbReference>